<dbReference type="InterPro" id="IPR051541">
    <property type="entry name" value="PTS_SugarTrans_NitroReg"/>
</dbReference>
<accession>A0A370V2M5</accession>
<dbReference type="Proteomes" id="UP001235723">
    <property type="component" value="Unassembled WGS sequence"/>
</dbReference>
<reference evidence="4 6" key="1">
    <citation type="submission" date="2018-06" db="EMBL/GenBank/DDBJ databases">
        <title>Recombination Drives Gene Content and Phenotype Evolution in Wild Type E. coli Strains.</title>
        <authorList>
            <person name="Field C.M."/>
            <person name="Silander O.K."/>
            <person name="Van Nimwegen E."/>
        </authorList>
    </citation>
    <scope>NUCLEOTIDE SEQUENCE [LARGE SCALE GENOMIC DNA]</scope>
    <source>
        <strain evidence="4 6">SC344</strain>
    </source>
</reference>
<keyword evidence="2" id="KW-0762">Sugar transport</keyword>
<feature type="domain" description="PTS EIIA type-2" evidence="1">
    <location>
        <begin position="12"/>
        <end position="159"/>
    </location>
</feature>
<sequence>MKGINQNFTNVIRFTDDLVFLRQRFIDSDDFFHTVNEKLLAANLVTIDFLQNIRLREREYPTGLALESFSIAIPHTDIKFIKEPFVAFYQLAEEMPWNEMGADENKLKIKFIILLGLVDTSSHIDFLQNLITLFSTENHADWLSKTQSSHDATNYLNKYI</sequence>
<evidence type="ECO:0000313" key="2">
    <source>
        <dbReference type="EMBL" id="MDQ9293518.1"/>
    </source>
</evidence>
<keyword evidence="2" id="KW-0813">Transport</keyword>
<organism evidence="4 6">
    <name type="scientific">Escherichia marmotae</name>
    <dbReference type="NCBI Taxonomy" id="1499973"/>
    <lineage>
        <taxon>Bacteria</taxon>
        <taxon>Pseudomonadati</taxon>
        <taxon>Pseudomonadota</taxon>
        <taxon>Gammaproteobacteria</taxon>
        <taxon>Enterobacterales</taxon>
        <taxon>Enterobacteriaceae</taxon>
        <taxon>Escherichia</taxon>
    </lineage>
</organism>
<dbReference type="Gene3D" id="3.40.930.10">
    <property type="entry name" value="Mannitol-specific EII, Chain A"/>
    <property type="match status" value="1"/>
</dbReference>
<evidence type="ECO:0000313" key="6">
    <source>
        <dbReference type="Proteomes" id="UP000254454"/>
    </source>
</evidence>
<evidence type="ECO:0000313" key="7">
    <source>
        <dbReference type="Proteomes" id="UP000277464"/>
    </source>
</evidence>
<dbReference type="InterPro" id="IPR016152">
    <property type="entry name" value="PTrfase/Anion_transptr"/>
</dbReference>
<dbReference type="CDD" id="cd00211">
    <property type="entry name" value="PTS_IIA_fru"/>
    <property type="match status" value="1"/>
</dbReference>
<dbReference type="SUPFAM" id="SSF55804">
    <property type="entry name" value="Phoshotransferase/anion transport protein"/>
    <property type="match status" value="1"/>
</dbReference>
<dbReference type="EC" id="2.7.1.-" evidence="4 5"/>
<keyword evidence="4" id="KW-0808">Transferase</keyword>
<dbReference type="Proteomes" id="UP000512146">
    <property type="component" value="Chromosome"/>
</dbReference>
<evidence type="ECO:0000313" key="3">
    <source>
        <dbReference type="EMBL" id="QLX31609.1"/>
    </source>
</evidence>
<reference evidence="5 7" key="2">
    <citation type="submission" date="2018-12" db="EMBL/GenBank/DDBJ databases">
        <authorList>
            <consortium name="Pathogen Informatics"/>
        </authorList>
    </citation>
    <scope>NUCLEOTIDE SEQUENCE [LARGE SCALE GENOMIC DNA]</scope>
    <source>
        <strain evidence="5 7">NCTC8196</strain>
    </source>
</reference>
<dbReference type="Pfam" id="PF00359">
    <property type="entry name" value="PTS_EIIA_2"/>
    <property type="match status" value="1"/>
</dbReference>
<dbReference type="Proteomes" id="UP000277464">
    <property type="component" value="Chromosome"/>
</dbReference>
<keyword evidence="9" id="KW-1185">Reference proteome</keyword>
<dbReference type="AlphaFoldDB" id="A0A370V2M5"/>
<dbReference type="EMBL" id="JAHCRT010000004">
    <property type="protein sequence ID" value="MDQ9293518.1"/>
    <property type="molecule type" value="Genomic_DNA"/>
</dbReference>
<evidence type="ECO:0000259" key="1">
    <source>
        <dbReference type="PROSITE" id="PS51094"/>
    </source>
</evidence>
<name>A0A370V2M5_9ESCH</name>
<dbReference type="Proteomes" id="UP000254454">
    <property type="component" value="Unassembled WGS sequence"/>
</dbReference>
<dbReference type="PANTHER" id="PTHR47738:SF3">
    <property type="entry name" value="PHOSPHOTRANSFERASE SYSTEM MANNITOL_FRUCTOSE-SPECIFIC IIA DOMAIN CONTAINING PROTEIN"/>
    <property type="match status" value="1"/>
</dbReference>
<dbReference type="EMBL" id="CP056165">
    <property type="protein sequence ID" value="QLX31609.1"/>
    <property type="molecule type" value="Genomic_DNA"/>
</dbReference>
<dbReference type="PROSITE" id="PS51094">
    <property type="entry name" value="PTS_EIIA_TYPE_2"/>
    <property type="match status" value="1"/>
</dbReference>
<evidence type="ECO:0000313" key="9">
    <source>
        <dbReference type="Proteomes" id="UP001235723"/>
    </source>
</evidence>
<dbReference type="InterPro" id="IPR002178">
    <property type="entry name" value="PTS_EIIA_type-2_dom"/>
</dbReference>
<reference evidence="2 9" key="4">
    <citation type="submission" date="2021-05" db="EMBL/GenBank/DDBJ databases">
        <title>Genome sequence of E. marmotae isolates.</title>
        <authorList>
            <person name="Binsker U."/>
            <person name="Hammerl J.A."/>
        </authorList>
    </citation>
    <scope>NUCLEOTIDE SEQUENCE [LARGE SCALE GENOMIC DNA]</scope>
    <source>
        <strain evidence="2 9">21-MO00586</strain>
    </source>
</reference>
<proteinExistence type="predicted"/>
<evidence type="ECO:0000313" key="4">
    <source>
        <dbReference type="EMBL" id="RDR22900.1"/>
    </source>
</evidence>
<evidence type="ECO:0000313" key="8">
    <source>
        <dbReference type="Proteomes" id="UP000512146"/>
    </source>
</evidence>
<dbReference type="EMBL" id="QONO01000201">
    <property type="protein sequence ID" value="RDR22900.1"/>
    <property type="molecule type" value="Genomic_DNA"/>
</dbReference>
<dbReference type="GeneID" id="86947754"/>
<gene>
    <name evidence="4" type="primary">mtlF</name>
    <name evidence="4" type="ORF">C4A13_03861</name>
    <name evidence="3" type="ORF">HV276_18640</name>
    <name evidence="2" type="ORF">KJE03_08495</name>
    <name evidence="5" type="ORF">NCTC8196_03718</name>
</gene>
<dbReference type="RefSeq" id="WP_000676303.1">
    <property type="nucleotide sequence ID" value="NZ_CACSXJ020000006.1"/>
</dbReference>
<dbReference type="EMBL" id="LR134270">
    <property type="protein sequence ID" value="VED81001.1"/>
    <property type="molecule type" value="Genomic_DNA"/>
</dbReference>
<protein>
    <submittedName>
        <fullName evidence="4">Mannitol-specific phosphotransferase enzyme IIA component</fullName>
        <ecNumber evidence="4 5">2.7.1.-</ecNumber>
    </submittedName>
    <submittedName>
        <fullName evidence="2">PTS sugar transporter subunit IIA</fullName>
    </submittedName>
    <submittedName>
        <fullName evidence="5">Phosphotransferase system enzyme subunit</fullName>
    </submittedName>
</protein>
<dbReference type="PANTHER" id="PTHR47738">
    <property type="entry name" value="PTS SYSTEM FRUCTOSE-LIKE EIIA COMPONENT-RELATED"/>
    <property type="match status" value="1"/>
</dbReference>
<dbReference type="GO" id="GO:0016740">
    <property type="term" value="F:transferase activity"/>
    <property type="evidence" value="ECO:0007669"/>
    <property type="project" value="UniProtKB-KW"/>
</dbReference>
<reference evidence="3 8" key="3">
    <citation type="submission" date="2020-06" db="EMBL/GenBank/DDBJ databases">
        <title>REHAB project genomes.</title>
        <authorList>
            <person name="Shaw L.P."/>
        </authorList>
    </citation>
    <scope>NUCLEOTIDE SEQUENCE [LARGE SCALE GENOMIC DNA]</scope>
    <source>
        <strain evidence="3 8">RHBSTW-00777</strain>
    </source>
</reference>
<evidence type="ECO:0000313" key="5">
    <source>
        <dbReference type="EMBL" id="VED81001.1"/>
    </source>
</evidence>